<dbReference type="PANTHER" id="PTHR46481:SF10">
    <property type="entry name" value="ZINC FINGER BED DOMAIN-CONTAINING PROTEIN 39"/>
    <property type="match status" value="1"/>
</dbReference>
<evidence type="ECO:0000256" key="5">
    <source>
        <dbReference type="ARBA" id="ARBA00023242"/>
    </source>
</evidence>
<sequence>VIKAYKITHKLGYITGDNHGSNDKMCRFISAALSEFDEPYEWDPIQHRIRCHGHVVNLASQAFLFAKDTEAVDIAITEAEADESNGTGADENLVKRLKRAETTSWRQIGPMGMLHNIQIHIYGSSSRTNAFRDLAGKLLPRDNDTRWNSWFTMMDEALRPPMRQAITIYQSRYPELAADVLSHEDWETIAATRLFLQPFWRVTLETEGDKATLDLTLKSMDFLIKHYERSKSKHAGNPTLSSSIITSWFVFDKYYNLTDATPAYAAALLLHPSRRKAYLTSYWKRDWQVVALKAVTKLWETQYKDRVFTYAASLSTTGIEPDEYDLFEAQPQRDLESTAVKDELQRFIKADPIKIVTTALDWWLQPER</sequence>
<dbReference type="InterPro" id="IPR052035">
    <property type="entry name" value="ZnF_BED_domain_contain"/>
</dbReference>
<dbReference type="Proteomes" id="UP000308768">
    <property type="component" value="Unassembled WGS sequence"/>
</dbReference>
<dbReference type="AlphaFoldDB" id="A0A4U0UXA2"/>
<organism evidence="6 7">
    <name type="scientific">Cryomyces minteri</name>
    <dbReference type="NCBI Taxonomy" id="331657"/>
    <lineage>
        <taxon>Eukaryota</taxon>
        <taxon>Fungi</taxon>
        <taxon>Dikarya</taxon>
        <taxon>Ascomycota</taxon>
        <taxon>Pezizomycotina</taxon>
        <taxon>Dothideomycetes</taxon>
        <taxon>Dothideomycetes incertae sedis</taxon>
        <taxon>Cryomyces</taxon>
    </lineage>
</organism>
<evidence type="ECO:0000256" key="4">
    <source>
        <dbReference type="ARBA" id="ARBA00022833"/>
    </source>
</evidence>
<dbReference type="InterPro" id="IPR012337">
    <property type="entry name" value="RNaseH-like_sf"/>
</dbReference>
<accession>A0A4U0UXA2</accession>
<comment type="caution">
    <text evidence="6">The sequence shown here is derived from an EMBL/GenBank/DDBJ whole genome shotgun (WGS) entry which is preliminary data.</text>
</comment>
<name>A0A4U0UXA2_9PEZI</name>
<proteinExistence type="predicted"/>
<dbReference type="EMBL" id="NAJN01003370">
    <property type="protein sequence ID" value="TKA40322.1"/>
    <property type="molecule type" value="Genomic_DNA"/>
</dbReference>
<keyword evidence="4" id="KW-0862">Zinc</keyword>
<keyword evidence="3" id="KW-0863">Zinc-finger</keyword>
<reference evidence="6 7" key="1">
    <citation type="submission" date="2017-03" db="EMBL/GenBank/DDBJ databases">
        <title>Genomes of endolithic fungi from Antarctica.</title>
        <authorList>
            <person name="Coleine C."/>
            <person name="Masonjones S."/>
            <person name="Stajich J.E."/>
        </authorList>
    </citation>
    <scope>NUCLEOTIDE SEQUENCE [LARGE SCALE GENOMIC DNA]</scope>
    <source>
        <strain evidence="6 7">CCFEE 5187</strain>
    </source>
</reference>
<gene>
    <name evidence="6" type="ORF">B0A49_13655</name>
</gene>
<keyword evidence="7" id="KW-1185">Reference proteome</keyword>
<feature type="non-terminal residue" evidence="6">
    <location>
        <position position="1"/>
    </location>
</feature>
<dbReference type="OrthoDB" id="3791344at2759"/>
<dbReference type="GO" id="GO:0008270">
    <property type="term" value="F:zinc ion binding"/>
    <property type="evidence" value="ECO:0007669"/>
    <property type="project" value="UniProtKB-KW"/>
</dbReference>
<evidence type="ECO:0000256" key="3">
    <source>
        <dbReference type="ARBA" id="ARBA00022771"/>
    </source>
</evidence>
<evidence type="ECO:0000256" key="1">
    <source>
        <dbReference type="ARBA" id="ARBA00004123"/>
    </source>
</evidence>
<evidence type="ECO:0000256" key="2">
    <source>
        <dbReference type="ARBA" id="ARBA00022723"/>
    </source>
</evidence>
<keyword evidence="2" id="KW-0479">Metal-binding</keyword>
<dbReference type="PANTHER" id="PTHR46481">
    <property type="entry name" value="ZINC FINGER BED DOMAIN-CONTAINING PROTEIN 4"/>
    <property type="match status" value="1"/>
</dbReference>
<dbReference type="SUPFAM" id="SSF53098">
    <property type="entry name" value="Ribonuclease H-like"/>
    <property type="match status" value="1"/>
</dbReference>
<evidence type="ECO:0008006" key="8">
    <source>
        <dbReference type="Google" id="ProtNLM"/>
    </source>
</evidence>
<protein>
    <recommendedName>
        <fullName evidence="8">HAT C-terminal dimerisation domain-containing protein</fullName>
    </recommendedName>
</protein>
<feature type="non-terminal residue" evidence="6">
    <location>
        <position position="368"/>
    </location>
</feature>
<evidence type="ECO:0000313" key="7">
    <source>
        <dbReference type="Proteomes" id="UP000308768"/>
    </source>
</evidence>
<evidence type="ECO:0000313" key="6">
    <source>
        <dbReference type="EMBL" id="TKA40322.1"/>
    </source>
</evidence>
<dbReference type="GO" id="GO:0005634">
    <property type="term" value="C:nucleus"/>
    <property type="evidence" value="ECO:0007669"/>
    <property type="project" value="UniProtKB-SubCell"/>
</dbReference>
<keyword evidence="5" id="KW-0539">Nucleus</keyword>
<dbReference type="STRING" id="331657.A0A4U0UXA2"/>
<comment type="subcellular location">
    <subcellularLocation>
        <location evidence="1">Nucleus</location>
    </subcellularLocation>
</comment>